<dbReference type="InterPro" id="IPR038765">
    <property type="entry name" value="Papain-like_cys_pep_sf"/>
</dbReference>
<name>A0A2T0WHR4_9BACT</name>
<reference evidence="2 3" key="1">
    <citation type="submission" date="2018-03" db="EMBL/GenBank/DDBJ databases">
        <title>Genomic Encyclopedia of Archaeal and Bacterial Type Strains, Phase II (KMG-II): from individual species to whole genera.</title>
        <authorList>
            <person name="Goeker M."/>
        </authorList>
    </citation>
    <scope>NUCLEOTIDE SEQUENCE [LARGE SCALE GENOMIC DNA]</scope>
    <source>
        <strain evidence="2 3">DSM 27929</strain>
    </source>
</reference>
<dbReference type="SMART" id="SM00460">
    <property type="entry name" value="TGc"/>
    <property type="match status" value="1"/>
</dbReference>
<dbReference type="PANTHER" id="PTHR33490">
    <property type="entry name" value="BLR5614 PROTEIN-RELATED"/>
    <property type="match status" value="1"/>
</dbReference>
<evidence type="ECO:0000259" key="1">
    <source>
        <dbReference type="SMART" id="SM00460"/>
    </source>
</evidence>
<comment type="caution">
    <text evidence="2">The sequence shown here is derived from an EMBL/GenBank/DDBJ whole genome shotgun (WGS) entry which is preliminary data.</text>
</comment>
<sequence length="663" mass="75624">MNSNRLVIFGGLILLFSVCNIGGISAQDTEVEMEDILEKNEIEGISRLFLIHSPLGLPEMQSYKSLNFSTEIKIVEEYRAEIVNTLADKMPSPQDPFPLEEIPGTLDQRYLNPSPKIESENPRISALAQEILSKLDQPNAKEVVFEVLRWNRSHLIWGNPNDVPSAIESLDTRTVNCIGFTHLPAAILRQLGIPARTVRTFIARPDQNRLIPHYLLEVYYPSLDGWITYEPQGPGMPFIENIVLYTHYDWDIEGQRNFRWLARDLNKTVLGGIDPSIENPDLSPPELLDIAFDPPHFDPKEGHKNVQVTIIAKDENTGIEEIRMDMQSPNYAGPGKTLLFSLDKGNAKEGVFKAPLGWNLQTENIANEYRVTRLRMTDSLGNIREYQLRNLEDMDLATGVTLARWPAVDKFMPEPVYISPFFPERVPAAPDGLHYTFFYAVSKTQSEASGGISTIMDFVHQDGVQVRANGLGNFRVGDYYFAFNTLQYVPPHHPYGRYQMNSLYLRGPNNLSYNILPRNFNQEIMDYGFELVKDVPLYSGPVQIESILMITDEEDYFTSNRGVILIEASGGIKPLNDKPRDTEPAFRVFFETLDGEKLGTRRSICNRRFGSHHLLFRPNGPRDTPVRVERIELDDKEGNTKVFYRKDFQDKILKTIPEYITLD</sequence>
<evidence type="ECO:0000313" key="2">
    <source>
        <dbReference type="EMBL" id="PRY86237.1"/>
    </source>
</evidence>
<dbReference type="InterPro" id="IPR002931">
    <property type="entry name" value="Transglutaminase-like"/>
</dbReference>
<feature type="domain" description="Transglutaminase-like" evidence="1">
    <location>
        <begin position="169"/>
        <end position="233"/>
    </location>
</feature>
<protein>
    <submittedName>
        <fullName evidence="2">Transglutaminase superfamily protein</fullName>
    </submittedName>
</protein>
<dbReference type="Proteomes" id="UP000238157">
    <property type="component" value="Unassembled WGS sequence"/>
</dbReference>
<organism evidence="2 3">
    <name type="scientific">Mongoliibacter ruber</name>
    <dbReference type="NCBI Taxonomy" id="1750599"/>
    <lineage>
        <taxon>Bacteria</taxon>
        <taxon>Pseudomonadati</taxon>
        <taxon>Bacteroidota</taxon>
        <taxon>Cytophagia</taxon>
        <taxon>Cytophagales</taxon>
        <taxon>Cyclobacteriaceae</taxon>
        <taxon>Mongoliibacter</taxon>
    </lineage>
</organism>
<dbReference type="OrthoDB" id="9804872at2"/>
<keyword evidence="3" id="KW-1185">Reference proteome</keyword>
<accession>A0A2T0WHR4</accession>
<gene>
    <name evidence="2" type="ORF">CLW00_10983</name>
</gene>
<evidence type="ECO:0000313" key="3">
    <source>
        <dbReference type="Proteomes" id="UP000238157"/>
    </source>
</evidence>
<dbReference type="Pfam" id="PF01841">
    <property type="entry name" value="Transglut_core"/>
    <property type="match status" value="1"/>
</dbReference>
<dbReference type="SUPFAM" id="SSF54001">
    <property type="entry name" value="Cysteine proteinases"/>
    <property type="match status" value="1"/>
</dbReference>
<dbReference type="EMBL" id="PVTR01000009">
    <property type="protein sequence ID" value="PRY86237.1"/>
    <property type="molecule type" value="Genomic_DNA"/>
</dbReference>
<dbReference type="AlphaFoldDB" id="A0A2T0WHR4"/>
<proteinExistence type="predicted"/>
<dbReference type="Gene3D" id="3.10.620.30">
    <property type="match status" value="1"/>
</dbReference>